<protein>
    <recommendedName>
        <fullName evidence="4">DUF4367 domain-containing protein</fullName>
    </recommendedName>
</protein>
<name>A0A4R2J455_9ACTN</name>
<evidence type="ECO:0000256" key="1">
    <source>
        <dbReference type="SAM" id="Phobius"/>
    </source>
</evidence>
<gene>
    <name evidence="2" type="ORF">EV646_101577</name>
</gene>
<feature type="transmembrane region" description="Helical" evidence="1">
    <location>
        <begin position="46"/>
        <end position="64"/>
    </location>
</feature>
<keyword evidence="1" id="KW-1133">Transmembrane helix</keyword>
<dbReference type="RefSeq" id="WP_132143561.1">
    <property type="nucleotide sequence ID" value="NZ_SLWR01000001.1"/>
</dbReference>
<evidence type="ECO:0000313" key="2">
    <source>
        <dbReference type="EMBL" id="TCO51586.1"/>
    </source>
</evidence>
<comment type="caution">
    <text evidence="2">The sequence shown here is derived from an EMBL/GenBank/DDBJ whole genome shotgun (WGS) entry which is preliminary data.</text>
</comment>
<keyword evidence="1" id="KW-0472">Membrane</keyword>
<dbReference type="Proteomes" id="UP000295573">
    <property type="component" value="Unassembled WGS sequence"/>
</dbReference>
<keyword evidence="3" id="KW-1185">Reference proteome</keyword>
<keyword evidence="1" id="KW-0812">Transmembrane</keyword>
<dbReference type="AlphaFoldDB" id="A0A4R2J455"/>
<organism evidence="2 3">
    <name type="scientific">Kribbella antiqua</name>
    <dbReference type="NCBI Taxonomy" id="2512217"/>
    <lineage>
        <taxon>Bacteria</taxon>
        <taxon>Bacillati</taxon>
        <taxon>Actinomycetota</taxon>
        <taxon>Actinomycetes</taxon>
        <taxon>Propionibacteriales</taxon>
        <taxon>Kribbellaceae</taxon>
        <taxon>Kribbella</taxon>
    </lineage>
</organism>
<sequence length="224" mass="24110">MSLDDELRALGRSAVVPPVEEGLTAAVLSRVAGVPVRRRLRDRWRAFVAGFLVLLSGAALTPPVRAAVAEWLDIGGVRAQPVTSAPTSAAAGPPAVTGQLSLEDAERTAGFKPALPAELGAPSGVEASMAFVAIGWDGVRLEQFRAEVSPLYVKKYYSSLEYIQEVSGYWFDTPHELVLEDPSGAERRVRIAGPTLVWVRNGVTFRLEGITDKDRAVRLARGTF</sequence>
<evidence type="ECO:0000313" key="3">
    <source>
        <dbReference type="Proteomes" id="UP000295573"/>
    </source>
</evidence>
<evidence type="ECO:0008006" key="4">
    <source>
        <dbReference type="Google" id="ProtNLM"/>
    </source>
</evidence>
<proteinExistence type="predicted"/>
<reference evidence="2 3" key="1">
    <citation type="journal article" date="2015" name="Stand. Genomic Sci.">
        <title>Genomic Encyclopedia of Bacterial and Archaeal Type Strains, Phase III: the genomes of soil and plant-associated and newly described type strains.</title>
        <authorList>
            <person name="Whitman W.B."/>
            <person name="Woyke T."/>
            <person name="Klenk H.P."/>
            <person name="Zhou Y."/>
            <person name="Lilburn T.G."/>
            <person name="Beck B.J."/>
            <person name="De Vos P."/>
            <person name="Vandamme P."/>
            <person name="Eisen J.A."/>
            <person name="Garrity G."/>
            <person name="Hugenholtz P."/>
            <person name="Kyrpides N.C."/>
        </authorList>
    </citation>
    <scope>NUCLEOTIDE SEQUENCE [LARGE SCALE GENOMIC DNA]</scope>
    <source>
        <strain evidence="2 3">VKM Ac-2541</strain>
    </source>
</reference>
<accession>A0A4R2J455</accession>
<dbReference type="EMBL" id="SLWR01000001">
    <property type="protein sequence ID" value="TCO51586.1"/>
    <property type="molecule type" value="Genomic_DNA"/>
</dbReference>
<dbReference type="OrthoDB" id="4328209at2"/>